<keyword evidence="2" id="KW-1185">Reference proteome</keyword>
<comment type="caution">
    <text evidence="1">The sequence shown here is derived from an EMBL/GenBank/DDBJ whole genome shotgun (WGS) entry which is preliminary data.</text>
</comment>
<dbReference type="PROSITE" id="PS51257">
    <property type="entry name" value="PROKAR_LIPOPROTEIN"/>
    <property type="match status" value="1"/>
</dbReference>
<dbReference type="EMBL" id="JBHUGY010000026">
    <property type="protein sequence ID" value="MFD2054598.1"/>
    <property type="molecule type" value="Genomic_DNA"/>
</dbReference>
<evidence type="ECO:0008006" key="3">
    <source>
        <dbReference type="Google" id="ProtNLM"/>
    </source>
</evidence>
<dbReference type="RefSeq" id="WP_379020294.1">
    <property type="nucleotide sequence ID" value="NZ_JBHUGY010000026.1"/>
</dbReference>
<sequence length="69" mass="6820">MSERASSRPGILESTAVVLAIAVACVAMTRAEPGPRGCAATVASVSAPAKAVPDAASPDADATDMLLHD</sequence>
<evidence type="ECO:0000313" key="1">
    <source>
        <dbReference type="EMBL" id="MFD2054598.1"/>
    </source>
</evidence>
<proteinExistence type="predicted"/>
<reference evidence="2" key="1">
    <citation type="journal article" date="2019" name="Int. J. Syst. Evol. Microbiol.">
        <title>The Global Catalogue of Microorganisms (GCM) 10K type strain sequencing project: providing services to taxonomists for standard genome sequencing and annotation.</title>
        <authorList>
            <consortium name="The Broad Institute Genomics Platform"/>
            <consortium name="The Broad Institute Genome Sequencing Center for Infectious Disease"/>
            <person name="Wu L."/>
            <person name="Ma J."/>
        </authorList>
    </citation>
    <scope>NUCLEOTIDE SEQUENCE [LARGE SCALE GENOMIC DNA]</scope>
    <source>
        <strain evidence="2">CGMCC 1.16226</strain>
    </source>
</reference>
<protein>
    <recommendedName>
        <fullName evidence="3">Lipoprotein</fullName>
    </recommendedName>
</protein>
<accession>A0ABW4WEX9</accession>
<organism evidence="1 2">
    <name type="scientific">Mesorhizobium calcicola</name>
    <dbReference type="NCBI Taxonomy" id="1300310"/>
    <lineage>
        <taxon>Bacteria</taxon>
        <taxon>Pseudomonadati</taxon>
        <taxon>Pseudomonadota</taxon>
        <taxon>Alphaproteobacteria</taxon>
        <taxon>Hyphomicrobiales</taxon>
        <taxon>Phyllobacteriaceae</taxon>
        <taxon>Mesorhizobium</taxon>
    </lineage>
</organism>
<gene>
    <name evidence="1" type="ORF">ACFSQT_16345</name>
</gene>
<evidence type="ECO:0000313" key="2">
    <source>
        <dbReference type="Proteomes" id="UP001597349"/>
    </source>
</evidence>
<dbReference type="Proteomes" id="UP001597349">
    <property type="component" value="Unassembled WGS sequence"/>
</dbReference>
<name>A0ABW4WEX9_9HYPH</name>